<proteinExistence type="predicted"/>
<reference evidence="1" key="1">
    <citation type="submission" date="2017-12" db="EMBL/GenBank/DDBJ databases">
        <authorList>
            <person name="Barbosa P."/>
            <person name="Usie A."/>
            <person name="Ramos A.M."/>
        </authorList>
    </citation>
    <scope>NUCLEOTIDE SEQUENCE</scope>
    <source>
        <strain evidence="1">HL8</strain>
        <tissue evidence="1">Leaves</tissue>
    </source>
</reference>
<dbReference type="AlphaFoldDB" id="A0AAW0M2B9"/>
<reference evidence="1" key="3">
    <citation type="submission" date="2023-07" db="EMBL/GenBank/DDBJ databases">
        <title>An improved reference 1 genome and first organelle genomes of Quercus suber.</title>
        <authorList>
            <consortium name="Genosuber Consortium"/>
            <person name="Usie A."/>
            <person name="Serra O."/>
            <person name="Barros P."/>
        </authorList>
    </citation>
    <scope>NUCLEOTIDE SEQUENCE</scope>
    <source>
        <strain evidence="1">HL8</strain>
        <tissue evidence="1">Leaves</tissue>
    </source>
</reference>
<accession>A0AAW0M2B9</accession>
<comment type="caution">
    <text evidence="1">The sequence shown here is derived from an EMBL/GenBank/DDBJ whole genome shotgun (WGS) entry which is preliminary data.</text>
</comment>
<organism evidence="1">
    <name type="scientific">Quercus suber</name>
    <name type="common">Cork oak</name>
    <dbReference type="NCBI Taxonomy" id="58331"/>
    <lineage>
        <taxon>Eukaryota</taxon>
        <taxon>Viridiplantae</taxon>
        <taxon>Streptophyta</taxon>
        <taxon>Embryophyta</taxon>
        <taxon>Tracheophyta</taxon>
        <taxon>Spermatophyta</taxon>
        <taxon>Magnoliopsida</taxon>
        <taxon>eudicotyledons</taxon>
        <taxon>Gunneridae</taxon>
        <taxon>Pentapetalae</taxon>
        <taxon>rosids</taxon>
        <taxon>fabids</taxon>
        <taxon>Fagales</taxon>
        <taxon>Fagaceae</taxon>
        <taxon>Quercus</taxon>
    </lineage>
</organism>
<sequence>MKRNKRKKKETSNAMGYGIIGFKWENKGGGERVRVYECVLIPSREEGLEAFIKTQTDNALTLPLLLLMVSQSRVDSFSHVNPTTAFTLFPCKKNLFPSPQCNIILVLFYDIDVETDRTHEDEILSYIIRWENKGGGERVRVYECVLIPSREEGLEAFIKTQTDNALTLPLLLLMVSQSRVDSFSHLFPSPQCNIILVLFYDIDVETDRTHEDEILSYIIRLRVMGDGMAS</sequence>
<evidence type="ECO:0000313" key="1">
    <source>
        <dbReference type="EMBL" id="KAK7858078.1"/>
    </source>
</evidence>
<name>A0AAW0M2B9_QUESU</name>
<gene>
    <name evidence="1" type="ORF">CFP56_014473</name>
</gene>
<reference evidence="1" key="2">
    <citation type="journal article" date="2018" name="Sci. Data">
        <title>The draft genome sequence of cork oak.</title>
        <authorList>
            <person name="Ramos A.M."/>
            <person name="Usie A."/>
            <person name="Barbosa P."/>
            <person name="Barros P.M."/>
            <person name="Capote T."/>
            <person name="Chaves I."/>
            <person name="Simoes F."/>
            <person name="Abreu I."/>
            <person name="Carrasquinho I."/>
            <person name="Faro C."/>
            <person name="Guimaraes J.B."/>
            <person name="Mendonca D."/>
            <person name="Nobrega F."/>
            <person name="Rodrigues L."/>
            <person name="Saibo N.J.M."/>
            <person name="Varela M.C."/>
            <person name="Egas C."/>
            <person name="Matos J."/>
            <person name="Miguel C.M."/>
            <person name="Oliveira M.M."/>
            <person name="Ricardo C.P."/>
            <person name="Goncalves S."/>
        </authorList>
    </citation>
    <scope>NUCLEOTIDE SEQUENCE [LARGE SCALE GENOMIC DNA]</scope>
    <source>
        <strain evidence="1">HL8</strain>
    </source>
</reference>
<protein>
    <submittedName>
        <fullName evidence="1">Uncharacterized protein</fullName>
    </submittedName>
</protein>
<dbReference type="EMBL" id="PKMF04000022">
    <property type="protein sequence ID" value="KAK7858078.1"/>
    <property type="molecule type" value="Genomic_DNA"/>
</dbReference>